<keyword evidence="1" id="KW-0648">Protein biosynthesis</keyword>
<keyword evidence="4" id="KW-1185">Reference proteome</keyword>
<feature type="region of interest" description="Disordered" evidence="2">
    <location>
        <begin position="419"/>
        <end position="527"/>
    </location>
</feature>
<dbReference type="PROSITE" id="PS00813">
    <property type="entry name" value="IF4E"/>
    <property type="match status" value="1"/>
</dbReference>
<dbReference type="OrthoDB" id="3990714at2759"/>
<dbReference type="KEGG" id="bnn:FOA43_004632"/>
<comment type="similarity">
    <text evidence="1">Belongs to the eukaryotic initiation factor 4E family.</text>
</comment>
<dbReference type="GO" id="GO:0000340">
    <property type="term" value="F:RNA 7-methylguanosine cap binding"/>
    <property type="evidence" value="ECO:0007669"/>
    <property type="project" value="TreeGrafter"/>
</dbReference>
<feature type="compositionally biased region" description="Basic and acidic residues" evidence="2">
    <location>
        <begin position="105"/>
        <end position="130"/>
    </location>
</feature>
<accession>A0A875SB20</accession>
<feature type="compositionally biased region" description="Basic and acidic residues" evidence="2">
    <location>
        <begin position="451"/>
        <end position="490"/>
    </location>
</feature>
<dbReference type="GO" id="GO:0003743">
    <property type="term" value="F:translation initiation factor activity"/>
    <property type="evidence" value="ECO:0007669"/>
    <property type="project" value="UniProtKB-KW"/>
</dbReference>
<name>A0A875SB20_EENNA</name>
<keyword evidence="1" id="KW-0694">RNA-binding</keyword>
<organism evidence="3 4">
    <name type="scientific">Eeniella nana</name>
    <name type="common">Yeast</name>
    <name type="synonym">Brettanomyces nanus</name>
    <dbReference type="NCBI Taxonomy" id="13502"/>
    <lineage>
        <taxon>Eukaryota</taxon>
        <taxon>Fungi</taxon>
        <taxon>Dikarya</taxon>
        <taxon>Ascomycota</taxon>
        <taxon>Saccharomycotina</taxon>
        <taxon>Pichiomycetes</taxon>
        <taxon>Pichiales</taxon>
        <taxon>Pichiaceae</taxon>
        <taxon>Brettanomyces</taxon>
    </lineage>
</organism>
<evidence type="ECO:0000256" key="1">
    <source>
        <dbReference type="RuleBase" id="RU004374"/>
    </source>
</evidence>
<gene>
    <name evidence="3" type="ORF">FOA43_004632</name>
</gene>
<dbReference type="GeneID" id="62198032"/>
<dbReference type="InterPro" id="IPR019770">
    <property type="entry name" value="TIF_eIF_4E_CS"/>
</dbReference>
<reference evidence="3" key="1">
    <citation type="submission" date="2020-10" db="EMBL/GenBank/DDBJ databases">
        <authorList>
            <person name="Roach M.J.R."/>
        </authorList>
    </citation>
    <scope>NUCLEOTIDE SEQUENCE</scope>
    <source>
        <strain evidence="3">CBS 1945</strain>
    </source>
</reference>
<proteinExistence type="inferred from homology"/>
<dbReference type="PANTHER" id="PTHR11960">
    <property type="entry name" value="EUKARYOTIC TRANSLATION INITIATION FACTOR 4E RELATED"/>
    <property type="match status" value="1"/>
</dbReference>
<dbReference type="InterPro" id="IPR001040">
    <property type="entry name" value="TIF_eIF_4E"/>
</dbReference>
<dbReference type="Gene3D" id="3.30.760.10">
    <property type="entry name" value="RNA Cap, Translation Initiation Factor Eif4e"/>
    <property type="match status" value="1"/>
</dbReference>
<evidence type="ECO:0000256" key="2">
    <source>
        <dbReference type="SAM" id="MobiDB-lite"/>
    </source>
</evidence>
<evidence type="ECO:0008006" key="5">
    <source>
        <dbReference type="Google" id="ProtNLM"/>
    </source>
</evidence>
<dbReference type="AlphaFoldDB" id="A0A875SB20"/>
<feature type="compositionally biased region" description="Low complexity" evidence="2">
    <location>
        <begin position="1"/>
        <end position="16"/>
    </location>
</feature>
<protein>
    <recommendedName>
        <fullName evidence="5">Eukaryotic translation initiation factor 4E</fullName>
    </recommendedName>
</protein>
<dbReference type="Proteomes" id="UP000662931">
    <property type="component" value="Chromosome 4"/>
</dbReference>
<dbReference type="SUPFAM" id="SSF55418">
    <property type="entry name" value="eIF4e-like"/>
    <property type="match status" value="1"/>
</dbReference>
<sequence>MSKFFDSSRSSSVSSFIPPVLTPSQSTLKSGLTRGELHYLPEKWVMWYHNRYQAKEAHETGETEGNEVTEKTEKVEVADEVDDTQRTDKTEKNEKAGETEEAEKTEEVEKTDDVQKEENNANENQPDRIESSTLEKQYLQGTSPVFFSKVGSPLNDSTETIDSVEQFWQSESDLMPFKDLPKGTEFFFFKKGVKPMWEDPVNRKGGRWTFHFICDKNPLRNERSVMRIGLIWERLLLKLISGTFISEDNLFRDLLSKDICGVTLSVRGDRNIIGIWNTHLEYFKYCNEGIKKYRADAKRLKRMGLQSEEGEEADNFADRLAEKLADSMDEEILDDSYFGVDEDDSKSRKELRNFVKLTPFALRRGIANAMYRVIAEVDRIIKYGENPITAKVGSSEQFKGICSKSKYKRHFPVEASKAGLSRGFGKSSRGGNRRHAGNNEVYTFRRHYRGREKDDREGERPYEREKDKEREKEKERDEDRNKEKESDVPRRSYRSRRREKPEETKTAGSDEDLFSSLGKQRKKLEFSKDGKLVEEVNMLSFGRRRRMMKHSS</sequence>
<feature type="compositionally biased region" description="Basic and acidic residues" evidence="2">
    <location>
        <begin position="68"/>
        <end position="98"/>
    </location>
</feature>
<dbReference type="EMBL" id="CP064815">
    <property type="protein sequence ID" value="QPG77225.1"/>
    <property type="molecule type" value="Genomic_DNA"/>
</dbReference>
<dbReference type="GO" id="GO:0016281">
    <property type="term" value="C:eukaryotic translation initiation factor 4F complex"/>
    <property type="evidence" value="ECO:0007669"/>
    <property type="project" value="TreeGrafter"/>
</dbReference>
<evidence type="ECO:0000313" key="4">
    <source>
        <dbReference type="Proteomes" id="UP000662931"/>
    </source>
</evidence>
<keyword evidence="1" id="KW-0396">Initiation factor</keyword>
<dbReference type="RefSeq" id="XP_038780790.1">
    <property type="nucleotide sequence ID" value="XM_038924862.1"/>
</dbReference>
<feature type="region of interest" description="Disordered" evidence="2">
    <location>
        <begin position="57"/>
        <end position="130"/>
    </location>
</feature>
<dbReference type="Pfam" id="PF01652">
    <property type="entry name" value="IF4E"/>
    <property type="match status" value="1"/>
</dbReference>
<feature type="region of interest" description="Disordered" evidence="2">
    <location>
        <begin position="1"/>
        <end position="32"/>
    </location>
</feature>
<dbReference type="InterPro" id="IPR023398">
    <property type="entry name" value="TIF_eIF4e-like"/>
</dbReference>
<evidence type="ECO:0000313" key="3">
    <source>
        <dbReference type="EMBL" id="QPG77225.1"/>
    </source>
</evidence>